<evidence type="ECO:0000313" key="1">
    <source>
        <dbReference type="EMBL" id="CAC5417653.1"/>
    </source>
</evidence>
<proteinExistence type="predicted"/>
<organism evidence="1 2">
    <name type="scientific">Mytilus coruscus</name>
    <name type="common">Sea mussel</name>
    <dbReference type="NCBI Taxonomy" id="42192"/>
    <lineage>
        <taxon>Eukaryota</taxon>
        <taxon>Metazoa</taxon>
        <taxon>Spiralia</taxon>
        <taxon>Lophotrochozoa</taxon>
        <taxon>Mollusca</taxon>
        <taxon>Bivalvia</taxon>
        <taxon>Autobranchia</taxon>
        <taxon>Pteriomorphia</taxon>
        <taxon>Mytilida</taxon>
        <taxon>Mytiloidea</taxon>
        <taxon>Mytilidae</taxon>
        <taxon>Mytilinae</taxon>
        <taxon>Mytilus</taxon>
    </lineage>
</organism>
<reference evidence="1 2" key="1">
    <citation type="submission" date="2020-06" db="EMBL/GenBank/DDBJ databases">
        <authorList>
            <person name="Li R."/>
            <person name="Bekaert M."/>
        </authorList>
    </citation>
    <scope>NUCLEOTIDE SEQUENCE [LARGE SCALE GENOMIC DNA]</scope>
    <source>
        <strain evidence="2">wild</strain>
    </source>
</reference>
<dbReference type="AlphaFoldDB" id="A0A6J8ECF4"/>
<name>A0A6J8ECF4_MYTCO</name>
<evidence type="ECO:0000313" key="2">
    <source>
        <dbReference type="Proteomes" id="UP000507470"/>
    </source>
</evidence>
<accession>A0A6J8ECF4</accession>
<dbReference type="EMBL" id="CACVKT020008786">
    <property type="protein sequence ID" value="CAC5417653.1"/>
    <property type="molecule type" value="Genomic_DNA"/>
</dbReference>
<gene>
    <name evidence="1" type="ORF">MCOR_50142</name>
</gene>
<protein>
    <submittedName>
        <fullName evidence="1">Uncharacterized protein</fullName>
    </submittedName>
</protein>
<sequence length="267" mass="30558">MSSKRIKLNTPKKIINFSPRKIITNTEKQKKNNKEKLGSSIVFDNVNKHIKARSTDRKHGNTMKNIVQAYAAIDRIPLLHLCDKKPTSDQISKIPIESYLPDDNFRKSLRARSVRTLSHIPNTYRHINVKADVQHSFNEATELLRFATTKSIKDAGGNVTDTTIARHSEMVGVSKYLARLMSQVCNSAPQHHRTRGSVKREDDMIHLVDQLLKNSMCKKGGPMQHCGFNNIEHNNSTSHPVHMRKRIEKLLKKRVKRNNLLQLFVDG</sequence>
<keyword evidence="2" id="KW-1185">Reference proteome</keyword>
<dbReference type="Proteomes" id="UP000507470">
    <property type="component" value="Unassembled WGS sequence"/>
</dbReference>